<dbReference type="InterPro" id="IPR038538">
    <property type="entry name" value="MTERF_sf"/>
</dbReference>
<protein>
    <submittedName>
        <fullName evidence="4">Uncharacterized protein</fullName>
    </submittedName>
</protein>
<dbReference type="PANTHER" id="PTHR13068:SF151">
    <property type="entry name" value="TRANSCRIPTION TERMINATION FACTOR MTERF9, CHLOROPLASTIC"/>
    <property type="match status" value="1"/>
</dbReference>
<keyword evidence="3" id="KW-0732">Signal</keyword>
<dbReference type="InterPro" id="IPR003690">
    <property type="entry name" value="MTERF"/>
</dbReference>
<dbReference type="Proteomes" id="UP001516023">
    <property type="component" value="Unassembled WGS sequence"/>
</dbReference>
<keyword evidence="5" id="KW-1185">Reference proteome</keyword>
<proteinExistence type="inferred from homology"/>
<gene>
    <name evidence="4" type="ORF">HJC23_000718</name>
</gene>
<feature type="chain" id="PRO_5044869970" evidence="3">
    <location>
        <begin position="23"/>
        <end position="1218"/>
    </location>
</feature>
<dbReference type="SMART" id="SM00733">
    <property type="entry name" value="Mterf"/>
    <property type="match status" value="15"/>
</dbReference>
<sequence>MLICSIICLVEFCLYSIQICEAIVSPKYVSLRSLSTRHLPLQTQPRSNTGGEKIYPIDTLQIESNDSSQSLVPDIAYYYLRNTIGLDEETMWRITLEAGSLLGMTPRNLEKKVSLLRRTMDLSDEDVRVMLGKKPALLHYSADRNLAPTILFLVRALDLSKSDLRRIVMECPSILGYSLDNLKTKVSFFMNTLGYNTGEKDDGTDVVRELVLEEPKLLSCGVKTGLVPRMKFLHKEILFTLKDLRKLYQKNPRLLLYSLDENLREKIVFFFILQLQMETEHVRKMMMSYPKVIDYNLDNHLRPIAKYYMTELGFSAVELRSIILRFPRLFTHSLFKIKHVIGFLRYELSLDAQQVKRVVFQAPQIIGLDTEGNLKPKLDFLQQRVGLTQHELALVITKMPTIFCLSVETNLIPKLEFLEHNLNTTCAVSNTNSEIKETLLKQPTLLGYSLEKRIRPRMEKLMMAGIAPSKISVGISMCEDDFQKWVLSSRSRLGISTWNSSAVGYLQNNLHLNDNDIRWICSQVPDFPNTRVALIRSRISYLRRVLDTDTGEVLNKILKECPALLDISPENHVRRRIDQLRLAGLPLIDNFKSVTWDNAKFDKWISPKVQEARSDIAFITKKMGLNSTESHIILSCLPDLRHTRNRKRLRLKVEYLIDEFNDDPNTFKSLLMCHPEILDLPLSKIIKTRLKRLKGAGVSDVQTIGALLVARQDEFHGWWTSIRDEQTFATLCSQYSGAIELLNSTFDLQPNELKSLLLSIPEECLSTGNAVKVAKYLLQVFTNSVITAREVVIKQPSLLALEIKCLQDRTANRMGRLDGSNVLSIDMHEIITMTDNQFDRRMQKERSQREYIKRTKQLLNEMLDMNYDDILSILARIRNQNLKDPNESLLPNLMYLLSEFKNCKEHVVECFRAHPSLVHDSLEDRIIPRMKLLADAGVSAQNAPKVFYLTNEEIEQRQRIQKVLNLTTAELEQIIPFQIWLDGIPFRRSLEAKIRYLLSQLNNLVDLKEVLIGNPAMLRLSLAKRLRPFVTLLLDYAKEPSEISKIMLMAPRSAEKHLLTLYFCNELDFSFDEADHLLDVAFSKQQSFIEIRQKIDYLLSKVFSGSIGHMKAVLLTDPGILRKSFLNTLRPRVEALQLLKSVKLEYTPENIGKFLARSTAEYEKELIPVISSWAPIADFNVDYTEDTIRAALQECVPSLLCAYPQDFNRETAKVVHWT</sequence>
<evidence type="ECO:0000313" key="5">
    <source>
        <dbReference type="Proteomes" id="UP001516023"/>
    </source>
</evidence>
<dbReference type="EMBL" id="JABMIG020000058">
    <property type="protein sequence ID" value="KAL3796965.1"/>
    <property type="molecule type" value="Genomic_DNA"/>
</dbReference>
<dbReference type="PANTHER" id="PTHR13068">
    <property type="entry name" value="CGI-12 PROTEIN-RELATED"/>
    <property type="match status" value="1"/>
</dbReference>
<reference evidence="4 5" key="1">
    <citation type="journal article" date="2020" name="G3 (Bethesda)">
        <title>Improved Reference Genome for Cyclotella cryptica CCMP332, a Model for Cell Wall Morphogenesis, Salinity Adaptation, and Lipid Production in Diatoms (Bacillariophyta).</title>
        <authorList>
            <person name="Roberts W.R."/>
            <person name="Downey K.M."/>
            <person name="Ruck E.C."/>
            <person name="Traller J.C."/>
            <person name="Alverson A.J."/>
        </authorList>
    </citation>
    <scope>NUCLEOTIDE SEQUENCE [LARGE SCALE GENOMIC DNA]</scope>
    <source>
        <strain evidence="4 5">CCMP332</strain>
    </source>
</reference>
<comment type="similarity">
    <text evidence="1">Belongs to the mTERF family.</text>
</comment>
<evidence type="ECO:0000256" key="3">
    <source>
        <dbReference type="SAM" id="SignalP"/>
    </source>
</evidence>
<dbReference type="Pfam" id="PF02536">
    <property type="entry name" value="mTERF"/>
    <property type="match status" value="2"/>
</dbReference>
<evidence type="ECO:0000256" key="2">
    <source>
        <dbReference type="ARBA" id="ARBA00022946"/>
    </source>
</evidence>
<name>A0ABD3QFQ8_9STRA</name>
<comment type="caution">
    <text evidence="4">The sequence shown here is derived from an EMBL/GenBank/DDBJ whole genome shotgun (WGS) entry which is preliminary data.</text>
</comment>
<feature type="signal peptide" evidence="3">
    <location>
        <begin position="1"/>
        <end position="22"/>
    </location>
</feature>
<keyword evidence="2" id="KW-0809">Transit peptide</keyword>
<organism evidence="4 5">
    <name type="scientific">Cyclotella cryptica</name>
    <dbReference type="NCBI Taxonomy" id="29204"/>
    <lineage>
        <taxon>Eukaryota</taxon>
        <taxon>Sar</taxon>
        <taxon>Stramenopiles</taxon>
        <taxon>Ochrophyta</taxon>
        <taxon>Bacillariophyta</taxon>
        <taxon>Coscinodiscophyceae</taxon>
        <taxon>Thalassiosirophycidae</taxon>
        <taxon>Stephanodiscales</taxon>
        <taxon>Stephanodiscaceae</taxon>
        <taxon>Cyclotella</taxon>
    </lineage>
</organism>
<dbReference type="Gene3D" id="1.25.70.10">
    <property type="entry name" value="Transcription termination factor 3, mitochondrial"/>
    <property type="match status" value="4"/>
</dbReference>
<accession>A0ABD3QFQ8</accession>
<evidence type="ECO:0000313" key="4">
    <source>
        <dbReference type="EMBL" id="KAL3796965.1"/>
    </source>
</evidence>
<evidence type="ECO:0000256" key="1">
    <source>
        <dbReference type="ARBA" id="ARBA00007692"/>
    </source>
</evidence>
<dbReference type="AlphaFoldDB" id="A0ABD3QFQ8"/>